<evidence type="ECO:0000256" key="3">
    <source>
        <dbReference type="ARBA" id="ARBA00023125"/>
    </source>
</evidence>
<keyword evidence="2" id="KW-0805">Transcription regulation</keyword>
<dbReference type="InterPro" id="IPR058163">
    <property type="entry name" value="LysR-type_TF_proteobact-type"/>
</dbReference>
<dbReference type="Pfam" id="PF03466">
    <property type="entry name" value="LysR_substrate"/>
    <property type="match status" value="1"/>
</dbReference>
<dbReference type="Gene3D" id="1.10.10.10">
    <property type="entry name" value="Winged helix-like DNA-binding domain superfamily/Winged helix DNA-binding domain"/>
    <property type="match status" value="1"/>
</dbReference>
<keyword evidence="4" id="KW-0804">Transcription</keyword>
<reference evidence="6 7" key="1">
    <citation type="submission" date="2024-02" db="EMBL/GenBank/DDBJ databases">
        <title>Roseibium algae sp. nov., isolated from marine alga (Grateloupia sp.), showing potential in myo-inositol conversion.</title>
        <authorList>
            <person name="Wang Y."/>
        </authorList>
    </citation>
    <scope>NUCLEOTIDE SEQUENCE [LARGE SCALE GENOMIC DNA]</scope>
    <source>
        <strain evidence="6 7">H3510</strain>
    </source>
</reference>
<evidence type="ECO:0000313" key="7">
    <source>
        <dbReference type="Proteomes" id="UP001385499"/>
    </source>
</evidence>
<name>A0ABU8TJ77_9HYPH</name>
<accession>A0ABU8TJ77</accession>
<protein>
    <submittedName>
        <fullName evidence="6">LysR family transcriptional regulator</fullName>
    </submittedName>
</protein>
<dbReference type="InterPro" id="IPR036388">
    <property type="entry name" value="WH-like_DNA-bd_sf"/>
</dbReference>
<dbReference type="InterPro" id="IPR036390">
    <property type="entry name" value="WH_DNA-bd_sf"/>
</dbReference>
<dbReference type="RefSeq" id="WP_340273926.1">
    <property type="nucleotide sequence ID" value="NZ_JBAKIA010000004.1"/>
</dbReference>
<evidence type="ECO:0000256" key="4">
    <source>
        <dbReference type="ARBA" id="ARBA00023163"/>
    </source>
</evidence>
<dbReference type="PANTHER" id="PTHR30537:SF5">
    <property type="entry name" value="HTH-TYPE TRANSCRIPTIONAL ACTIVATOR TTDR-RELATED"/>
    <property type="match status" value="1"/>
</dbReference>
<proteinExistence type="inferred from homology"/>
<keyword evidence="7" id="KW-1185">Reference proteome</keyword>
<evidence type="ECO:0000256" key="2">
    <source>
        <dbReference type="ARBA" id="ARBA00023015"/>
    </source>
</evidence>
<evidence type="ECO:0000313" key="6">
    <source>
        <dbReference type="EMBL" id="MEJ8474215.1"/>
    </source>
</evidence>
<dbReference type="PANTHER" id="PTHR30537">
    <property type="entry name" value="HTH-TYPE TRANSCRIPTIONAL REGULATOR"/>
    <property type="match status" value="1"/>
</dbReference>
<dbReference type="InterPro" id="IPR000847">
    <property type="entry name" value="LysR_HTH_N"/>
</dbReference>
<feature type="domain" description="HTH lysR-type" evidence="5">
    <location>
        <begin position="1"/>
        <end position="59"/>
    </location>
</feature>
<keyword evidence="3" id="KW-0238">DNA-binding</keyword>
<dbReference type="SUPFAM" id="SSF46785">
    <property type="entry name" value="Winged helix' DNA-binding domain"/>
    <property type="match status" value="1"/>
</dbReference>
<dbReference type="PROSITE" id="PS50931">
    <property type="entry name" value="HTH_LYSR"/>
    <property type="match status" value="1"/>
</dbReference>
<gene>
    <name evidence="6" type="ORF">V6575_08935</name>
</gene>
<dbReference type="Gene3D" id="3.40.190.290">
    <property type="match status" value="1"/>
</dbReference>
<dbReference type="Pfam" id="PF00126">
    <property type="entry name" value="HTH_1"/>
    <property type="match status" value="1"/>
</dbReference>
<dbReference type="InterPro" id="IPR005119">
    <property type="entry name" value="LysR_subst-bd"/>
</dbReference>
<evidence type="ECO:0000259" key="5">
    <source>
        <dbReference type="PROSITE" id="PS50931"/>
    </source>
</evidence>
<organism evidence="6 7">
    <name type="scientific">Roseibium algae</name>
    <dbReference type="NCBI Taxonomy" id="3123038"/>
    <lineage>
        <taxon>Bacteria</taxon>
        <taxon>Pseudomonadati</taxon>
        <taxon>Pseudomonadota</taxon>
        <taxon>Alphaproteobacteria</taxon>
        <taxon>Hyphomicrobiales</taxon>
        <taxon>Stappiaceae</taxon>
        <taxon>Roseibium</taxon>
    </lineage>
</organism>
<dbReference type="Proteomes" id="UP001385499">
    <property type="component" value="Unassembled WGS sequence"/>
</dbReference>
<comment type="similarity">
    <text evidence="1">Belongs to the LysR transcriptional regulatory family.</text>
</comment>
<sequence>MDLYVAMSTFAEVVQSGSMNAAARRLNVTGALVGQRIAALEDRLQTRLLNRSTRHQSLTTFGESYFKQCLDILELVSMSDGLASEQQVHPQGKLRITAPMSFGSEALMPALPRFRALAPDVEVEVILSDQNLELIPESVDVAFRIGPLDDSTLIKRRLAPYQMMICAAPSYLAEFGIPQHPHDLDGHKAVLFSRTAGKPWRLQKGPEKHVWSPDVAVTVNAGQAVRMATRAGIGIAMLPKVLVEKDVSSGELVQLLPEWTLPEQPMSLLYHRDRHMPSRLVFFLDFASGEFG</sequence>
<comment type="caution">
    <text evidence="6">The sequence shown here is derived from an EMBL/GenBank/DDBJ whole genome shotgun (WGS) entry which is preliminary data.</text>
</comment>
<evidence type="ECO:0000256" key="1">
    <source>
        <dbReference type="ARBA" id="ARBA00009437"/>
    </source>
</evidence>
<dbReference type="SUPFAM" id="SSF53850">
    <property type="entry name" value="Periplasmic binding protein-like II"/>
    <property type="match status" value="1"/>
</dbReference>
<dbReference type="EMBL" id="JBAKIA010000004">
    <property type="protein sequence ID" value="MEJ8474215.1"/>
    <property type="molecule type" value="Genomic_DNA"/>
</dbReference>